<dbReference type="EMBL" id="JAFREM010000012">
    <property type="protein sequence ID" value="MBO1305994.1"/>
    <property type="molecule type" value="Genomic_DNA"/>
</dbReference>
<comment type="caution">
    <text evidence="3">The sequence shown here is derived from an EMBL/GenBank/DDBJ whole genome shotgun (WGS) entry which is preliminary data.</text>
</comment>
<keyword evidence="4" id="KW-1185">Reference proteome</keyword>
<dbReference type="PANTHER" id="PTHR38463:SF1">
    <property type="entry name" value="STRESS RESPONSE PROTEIN YSNF"/>
    <property type="match status" value="1"/>
</dbReference>
<evidence type="ECO:0000259" key="2">
    <source>
        <dbReference type="Pfam" id="PF09557"/>
    </source>
</evidence>
<evidence type="ECO:0000256" key="1">
    <source>
        <dbReference type="SAM" id="MobiDB-lite"/>
    </source>
</evidence>
<dbReference type="Pfam" id="PF09557">
    <property type="entry name" value="DUF2382"/>
    <property type="match status" value="1"/>
</dbReference>
<accession>A0ABS3L8P1</accession>
<sequence length="294" mass="32773">MTKRITGNYATIDEVETAVQTLIAEGYPKESITLIVDERSVPSLQYQDIRVETGRLEGEHDESLWQRIKDFVSGEDDEAVRQDYYDTYHDDLASGHILVAVDTDQVPEEFEHGTETVGQPLNDTTITDTSMDTAAAISPMDDIGPGVGTMGLPDEPAMSEASDEILQMREERLDIGKENVQTGEAVVKKVITEETQTIEVPVTKEELVIERKPVADQPSGDVSFHNEESEIRIPLSEEQVHVTKEPVVTEEVRISKREVRDTTSVSDTVHKEHLDVQASDDSLVQEVDDPNDKI</sequence>
<evidence type="ECO:0000313" key="4">
    <source>
        <dbReference type="Proteomes" id="UP000664601"/>
    </source>
</evidence>
<dbReference type="NCBIfam" id="TIGR02271">
    <property type="entry name" value="YsnF/AvaK domain"/>
    <property type="match status" value="1"/>
</dbReference>
<gene>
    <name evidence="3" type="ORF">JZO70_07470</name>
</gene>
<protein>
    <submittedName>
        <fullName evidence="3">DUF2382 domain-containing protein</fullName>
    </submittedName>
</protein>
<reference evidence="3 4" key="1">
    <citation type="submission" date="2021-03" db="EMBL/GenBank/DDBJ databases">
        <title>Enterococcal diversity collection.</title>
        <authorList>
            <person name="Gilmore M.S."/>
            <person name="Schwartzman J."/>
            <person name="Van Tyne D."/>
            <person name="Martin M."/>
            <person name="Earl A.M."/>
            <person name="Manson A.L."/>
            <person name="Straub T."/>
            <person name="Salamzade R."/>
            <person name="Saavedra J."/>
            <person name="Lebreton F."/>
            <person name="Prichula J."/>
            <person name="Schaufler K."/>
            <person name="Gaca A."/>
            <person name="Sgardioli B."/>
            <person name="Wagenaar J."/>
            <person name="Strong T."/>
        </authorList>
    </citation>
    <scope>NUCLEOTIDE SEQUENCE [LARGE SCALE GENOMIC DNA]</scope>
    <source>
        <strain evidence="3 4">669A</strain>
    </source>
</reference>
<evidence type="ECO:0000313" key="3">
    <source>
        <dbReference type="EMBL" id="MBO1305994.1"/>
    </source>
</evidence>
<dbReference type="PANTHER" id="PTHR38463">
    <property type="entry name" value="STRESS RESPONSE PROTEIN YSNF"/>
    <property type="match status" value="1"/>
</dbReference>
<dbReference type="RefSeq" id="WP_207672924.1">
    <property type="nucleotide sequence ID" value="NZ_JAFREM010000012.1"/>
</dbReference>
<dbReference type="InterPro" id="IPR052967">
    <property type="entry name" value="Stress_Response_Assoc"/>
</dbReference>
<dbReference type="Proteomes" id="UP000664601">
    <property type="component" value="Unassembled WGS sequence"/>
</dbReference>
<proteinExistence type="predicted"/>
<feature type="domain" description="DUF2382" evidence="2">
    <location>
        <begin position="166"/>
        <end position="276"/>
    </location>
</feature>
<dbReference type="InterPro" id="IPR019060">
    <property type="entry name" value="DUF2382"/>
</dbReference>
<feature type="region of interest" description="Disordered" evidence="1">
    <location>
        <begin position="257"/>
        <end position="294"/>
    </location>
</feature>
<name>A0ABS3L8P1_9ENTE</name>
<organism evidence="3 4">
    <name type="scientific">Candidatus Enterococcus moelleringii</name>
    <dbReference type="NCBI Taxonomy" id="2815325"/>
    <lineage>
        <taxon>Bacteria</taxon>
        <taxon>Bacillati</taxon>
        <taxon>Bacillota</taxon>
        <taxon>Bacilli</taxon>
        <taxon>Lactobacillales</taxon>
        <taxon>Enterococcaceae</taxon>
        <taxon>Enterococcus</taxon>
    </lineage>
</organism>